<dbReference type="Proteomes" id="UP001596378">
    <property type="component" value="Unassembled WGS sequence"/>
</dbReference>
<dbReference type="InterPro" id="IPR050312">
    <property type="entry name" value="IolE/XylAMocC-like"/>
</dbReference>
<accession>A0ABW2F8F6</accession>
<dbReference type="SUPFAM" id="SSF51658">
    <property type="entry name" value="Xylose isomerase-like"/>
    <property type="match status" value="1"/>
</dbReference>
<proteinExistence type="predicted"/>
<keyword evidence="3" id="KW-1185">Reference proteome</keyword>
<name>A0ABW2F8F6_9BACL</name>
<dbReference type="Pfam" id="PF01261">
    <property type="entry name" value="AP_endonuc_2"/>
    <property type="match status" value="1"/>
</dbReference>
<evidence type="ECO:0000313" key="3">
    <source>
        <dbReference type="Proteomes" id="UP001596378"/>
    </source>
</evidence>
<dbReference type="Gene3D" id="3.20.20.150">
    <property type="entry name" value="Divalent-metal-dependent TIM barrel enzymes"/>
    <property type="match status" value="1"/>
</dbReference>
<feature type="domain" description="Xylose isomerase-like TIM barrel" evidence="1">
    <location>
        <begin position="25"/>
        <end position="228"/>
    </location>
</feature>
<dbReference type="PANTHER" id="PTHR12110:SF41">
    <property type="entry name" value="INOSOSE DEHYDRATASE"/>
    <property type="match status" value="1"/>
</dbReference>
<dbReference type="PANTHER" id="PTHR12110">
    <property type="entry name" value="HYDROXYPYRUVATE ISOMERASE"/>
    <property type="match status" value="1"/>
</dbReference>
<dbReference type="RefSeq" id="WP_378047467.1">
    <property type="nucleotide sequence ID" value="NZ_JBHMDN010000013.1"/>
</dbReference>
<sequence length="250" mass="27655">MKPAIAVQLFTLRDLLAADFWGVLTKVKEMGYAGVEWAGLNGHSAAEAGAFAENLGLASAAMHVGMARLQDDLPALLEEARQLRTHHLVCSSLPKTMRDEAGYKTFRRQINEIAEKVKSEGFTIGYHNHDFELGTSVDGSPALAYLLRPEAGNSLLAEVDLYWVRKGGCDPLSFIQPYANRMPTIHLKDMSADESQSFAEVGSGVIDFAPILKWCERSGVKWYVVEQDICRTDPMECIRTSLKNLHKLIG</sequence>
<organism evidence="2 3">
    <name type="scientific">Cohnella cellulosilytica</name>
    <dbReference type="NCBI Taxonomy" id="986710"/>
    <lineage>
        <taxon>Bacteria</taxon>
        <taxon>Bacillati</taxon>
        <taxon>Bacillota</taxon>
        <taxon>Bacilli</taxon>
        <taxon>Bacillales</taxon>
        <taxon>Paenibacillaceae</taxon>
        <taxon>Cohnella</taxon>
    </lineage>
</organism>
<keyword evidence="2" id="KW-0413">Isomerase</keyword>
<comment type="caution">
    <text evidence="2">The sequence shown here is derived from an EMBL/GenBank/DDBJ whole genome shotgun (WGS) entry which is preliminary data.</text>
</comment>
<dbReference type="InterPro" id="IPR013022">
    <property type="entry name" value="Xyl_isomerase-like_TIM-brl"/>
</dbReference>
<reference evidence="3" key="1">
    <citation type="journal article" date="2019" name="Int. J. Syst. Evol. Microbiol.">
        <title>The Global Catalogue of Microorganisms (GCM) 10K type strain sequencing project: providing services to taxonomists for standard genome sequencing and annotation.</title>
        <authorList>
            <consortium name="The Broad Institute Genomics Platform"/>
            <consortium name="The Broad Institute Genome Sequencing Center for Infectious Disease"/>
            <person name="Wu L."/>
            <person name="Ma J."/>
        </authorList>
    </citation>
    <scope>NUCLEOTIDE SEQUENCE [LARGE SCALE GENOMIC DNA]</scope>
    <source>
        <strain evidence="3">KCTC 12907</strain>
    </source>
</reference>
<dbReference type="GO" id="GO:0016853">
    <property type="term" value="F:isomerase activity"/>
    <property type="evidence" value="ECO:0007669"/>
    <property type="project" value="UniProtKB-KW"/>
</dbReference>
<dbReference type="InterPro" id="IPR036237">
    <property type="entry name" value="Xyl_isomerase-like_sf"/>
</dbReference>
<evidence type="ECO:0000259" key="1">
    <source>
        <dbReference type="Pfam" id="PF01261"/>
    </source>
</evidence>
<protein>
    <submittedName>
        <fullName evidence="2">Sugar phosphate isomerase/epimerase family protein</fullName>
    </submittedName>
</protein>
<dbReference type="EMBL" id="JBHTAI010000003">
    <property type="protein sequence ID" value="MFC7148108.1"/>
    <property type="molecule type" value="Genomic_DNA"/>
</dbReference>
<gene>
    <name evidence="2" type="ORF">ACFQMJ_06115</name>
</gene>
<evidence type="ECO:0000313" key="2">
    <source>
        <dbReference type="EMBL" id="MFC7148108.1"/>
    </source>
</evidence>